<evidence type="ECO:0000256" key="9">
    <source>
        <dbReference type="ARBA" id="ARBA00023329"/>
    </source>
</evidence>
<dbReference type="Pfam" id="PF25366">
    <property type="entry name" value="RUFY4"/>
    <property type="match status" value="1"/>
</dbReference>
<evidence type="ECO:0000256" key="13">
    <source>
        <dbReference type="SAM" id="Coils"/>
    </source>
</evidence>
<evidence type="ECO:0000256" key="5">
    <source>
        <dbReference type="ARBA" id="ARBA00022833"/>
    </source>
</evidence>
<dbReference type="AlphaFoldDB" id="A0AAV7U559"/>
<keyword evidence="5" id="KW-0862">Zinc</keyword>
<organism evidence="17 18">
    <name type="scientific">Pleurodeles waltl</name>
    <name type="common">Iberian ribbed newt</name>
    <dbReference type="NCBI Taxonomy" id="8319"/>
    <lineage>
        <taxon>Eukaryota</taxon>
        <taxon>Metazoa</taxon>
        <taxon>Chordata</taxon>
        <taxon>Craniata</taxon>
        <taxon>Vertebrata</taxon>
        <taxon>Euteleostomi</taxon>
        <taxon>Amphibia</taxon>
        <taxon>Batrachia</taxon>
        <taxon>Caudata</taxon>
        <taxon>Salamandroidea</taxon>
        <taxon>Salamandridae</taxon>
        <taxon>Pleurodelinae</taxon>
        <taxon>Pleurodeles</taxon>
    </lineage>
</organism>
<dbReference type="Pfam" id="PF02759">
    <property type="entry name" value="RUN"/>
    <property type="match status" value="1"/>
</dbReference>
<feature type="domain" description="RUN" evidence="16">
    <location>
        <begin position="33"/>
        <end position="166"/>
    </location>
</feature>
<dbReference type="GO" id="GO:0072383">
    <property type="term" value="P:plus-end-directed vesicle transport along microtubule"/>
    <property type="evidence" value="ECO:0007669"/>
    <property type="project" value="TreeGrafter"/>
</dbReference>
<feature type="region of interest" description="Disordered" evidence="14">
    <location>
        <begin position="391"/>
        <end position="413"/>
    </location>
</feature>
<evidence type="ECO:0000256" key="11">
    <source>
        <dbReference type="ARBA" id="ARBA00069100"/>
    </source>
</evidence>
<dbReference type="GO" id="GO:0008270">
    <property type="term" value="F:zinc ion binding"/>
    <property type="evidence" value="ECO:0007669"/>
    <property type="project" value="UniProtKB-KW"/>
</dbReference>
<dbReference type="Gene3D" id="1.20.58.900">
    <property type="match status" value="1"/>
</dbReference>
<evidence type="ECO:0000256" key="1">
    <source>
        <dbReference type="ARBA" id="ARBA00004371"/>
    </source>
</evidence>
<feature type="coiled-coil region" evidence="13">
    <location>
        <begin position="980"/>
        <end position="1053"/>
    </location>
</feature>
<accession>A0AAV7U559</accession>
<comment type="caution">
    <text evidence="17">The sequence shown here is derived from an EMBL/GenBank/DDBJ whole genome shotgun (WGS) entry which is preliminary data.</text>
</comment>
<dbReference type="SUPFAM" id="SSF57903">
    <property type="entry name" value="FYVE/PHD zinc finger"/>
    <property type="match status" value="1"/>
</dbReference>
<keyword evidence="8" id="KW-0458">Lysosome</keyword>
<dbReference type="InterPro" id="IPR059036">
    <property type="entry name" value="RUFY4_dom"/>
</dbReference>
<dbReference type="GO" id="GO:0071353">
    <property type="term" value="P:cellular response to interleukin-4"/>
    <property type="evidence" value="ECO:0007669"/>
    <property type="project" value="UniProtKB-ARBA"/>
</dbReference>
<gene>
    <name evidence="17" type="ORF">NDU88_000999</name>
</gene>
<dbReference type="GO" id="GO:0005764">
    <property type="term" value="C:lysosome"/>
    <property type="evidence" value="ECO:0007669"/>
    <property type="project" value="UniProtKB-SubCell"/>
</dbReference>
<keyword evidence="3" id="KW-0479">Metal-binding</keyword>
<feature type="coiled-coil region" evidence="13">
    <location>
        <begin position="908"/>
        <end position="945"/>
    </location>
</feature>
<evidence type="ECO:0000259" key="16">
    <source>
        <dbReference type="PROSITE" id="PS50826"/>
    </source>
</evidence>
<dbReference type="PROSITE" id="PS50826">
    <property type="entry name" value="RUN"/>
    <property type="match status" value="1"/>
</dbReference>
<evidence type="ECO:0000256" key="8">
    <source>
        <dbReference type="ARBA" id="ARBA00023228"/>
    </source>
</evidence>
<evidence type="ECO:0000256" key="3">
    <source>
        <dbReference type="ARBA" id="ARBA00022723"/>
    </source>
</evidence>
<protein>
    <recommendedName>
        <fullName evidence="11">RUN and FYVE domain-containing protein 4</fullName>
    </recommendedName>
</protein>
<evidence type="ECO:0000256" key="2">
    <source>
        <dbReference type="ARBA" id="ARBA00004419"/>
    </source>
</evidence>
<dbReference type="CDD" id="cd15745">
    <property type="entry name" value="FYVE_RUFY4"/>
    <property type="match status" value="1"/>
</dbReference>
<dbReference type="InterPro" id="IPR013083">
    <property type="entry name" value="Znf_RING/FYVE/PHD"/>
</dbReference>
<keyword evidence="4 12" id="KW-0863">Zinc-finger</keyword>
<dbReference type="InterPro" id="IPR011011">
    <property type="entry name" value="Znf_FYVE_PHD"/>
</dbReference>
<evidence type="ECO:0000256" key="12">
    <source>
        <dbReference type="PROSITE-ProRule" id="PRU00091"/>
    </source>
</evidence>
<dbReference type="GO" id="GO:0006914">
    <property type="term" value="P:autophagy"/>
    <property type="evidence" value="ECO:0007669"/>
    <property type="project" value="UniProtKB-KW"/>
</dbReference>
<dbReference type="InterPro" id="IPR004012">
    <property type="entry name" value="Run_dom"/>
</dbReference>
<evidence type="ECO:0000256" key="7">
    <source>
        <dbReference type="ARBA" id="ARBA00023054"/>
    </source>
</evidence>
<dbReference type="InterPro" id="IPR037213">
    <property type="entry name" value="Run_dom_sf"/>
</dbReference>
<dbReference type="GO" id="GO:0051050">
    <property type="term" value="P:positive regulation of transport"/>
    <property type="evidence" value="ECO:0007669"/>
    <property type="project" value="UniProtKB-ARBA"/>
</dbReference>
<name>A0AAV7U559_PLEWA</name>
<comment type="subcellular location">
    <subcellularLocation>
        <location evidence="2">Cytoplasmic vesicle</location>
        <location evidence="2">Autophagosome</location>
    </subcellularLocation>
    <subcellularLocation>
        <location evidence="1">Lysosome</location>
    </subcellularLocation>
</comment>
<evidence type="ECO:0000256" key="14">
    <source>
        <dbReference type="SAM" id="MobiDB-lite"/>
    </source>
</evidence>
<feature type="region of interest" description="Disordered" evidence="14">
    <location>
        <begin position="186"/>
        <end position="259"/>
    </location>
</feature>
<dbReference type="GO" id="GO:0005770">
    <property type="term" value="C:late endosome"/>
    <property type="evidence" value="ECO:0007669"/>
    <property type="project" value="TreeGrafter"/>
</dbReference>
<feature type="compositionally biased region" description="Basic and acidic residues" evidence="14">
    <location>
        <begin position="238"/>
        <end position="255"/>
    </location>
</feature>
<dbReference type="InterPro" id="IPR017455">
    <property type="entry name" value="Znf_FYVE-rel"/>
</dbReference>
<reference evidence="17" key="1">
    <citation type="journal article" date="2022" name="bioRxiv">
        <title>Sequencing and chromosome-scale assembly of the giantPleurodeles waltlgenome.</title>
        <authorList>
            <person name="Brown T."/>
            <person name="Elewa A."/>
            <person name="Iarovenko S."/>
            <person name="Subramanian E."/>
            <person name="Araus A.J."/>
            <person name="Petzold A."/>
            <person name="Susuki M."/>
            <person name="Suzuki K.-i.T."/>
            <person name="Hayashi T."/>
            <person name="Toyoda A."/>
            <person name="Oliveira C."/>
            <person name="Osipova E."/>
            <person name="Leigh N.D."/>
            <person name="Simon A."/>
            <person name="Yun M.H."/>
        </authorList>
    </citation>
    <scope>NUCLEOTIDE SEQUENCE</scope>
    <source>
        <strain evidence="17">20211129_DDA</strain>
        <tissue evidence="17">Liver</tissue>
    </source>
</reference>
<dbReference type="GO" id="GO:0007033">
    <property type="term" value="P:vacuole organization"/>
    <property type="evidence" value="ECO:0007669"/>
    <property type="project" value="UniProtKB-ARBA"/>
</dbReference>
<keyword evidence="18" id="KW-1185">Reference proteome</keyword>
<evidence type="ECO:0000259" key="15">
    <source>
        <dbReference type="PROSITE" id="PS50178"/>
    </source>
</evidence>
<comment type="function">
    <text evidence="10">ARL8 effector that promotes the coupling of endolysosomes to dynein-dynactin for retrograde transport along microtubules. Acts by binding both GTP-bound ARL8 and dynein-dynactin. In nonneuronal cells, promotes concentration of endolysosomes in the juxtanuclear area. In hippocampal neurons, drives retrograde transport of endolysosomes from the axon to the soma. Positive regulator of macroautophagy in dendritic cells. Increases autophagic flux, probably by stimulating both autophagosome formation and facilitating tethering with lysosomes. Binds to phosphatidylinositol 3-phosphate (PtdIns3P) through its FYVE-type zinc finger. Positive regulator of osteosclast bone-resorbing activity, possibly by promoting late endosome-lysosome fusion by acting as an adapter protein between RAB7A on late endosomes and LAMP2 on primary lysosomes.</text>
</comment>
<dbReference type="Gene3D" id="3.30.40.10">
    <property type="entry name" value="Zinc/RING finger domain, C3HC4 (zinc finger)"/>
    <property type="match status" value="1"/>
</dbReference>
<dbReference type="SUPFAM" id="SSF140741">
    <property type="entry name" value="RUN domain-like"/>
    <property type="match status" value="1"/>
</dbReference>
<dbReference type="FunFam" id="1.20.58.900:FF:000015">
    <property type="entry name" value="RUN and FYVE domain containing 4"/>
    <property type="match status" value="1"/>
</dbReference>
<dbReference type="EMBL" id="JANPWB010000005">
    <property type="protein sequence ID" value="KAJ1184189.1"/>
    <property type="molecule type" value="Genomic_DNA"/>
</dbReference>
<feature type="compositionally biased region" description="Polar residues" evidence="14">
    <location>
        <begin position="208"/>
        <end position="224"/>
    </location>
</feature>
<dbReference type="PANTHER" id="PTHR46753">
    <property type="entry name" value="FYVE AND COILED-COIL DOMAIN-CONTAINING PROTEIN 1"/>
    <property type="match status" value="1"/>
</dbReference>
<keyword evidence="9" id="KW-0968">Cytoplasmic vesicle</keyword>
<dbReference type="GO" id="GO:1901098">
    <property type="term" value="P:positive regulation of autophagosome maturation"/>
    <property type="evidence" value="ECO:0007669"/>
    <property type="project" value="TreeGrafter"/>
</dbReference>
<dbReference type="Proteomes" id="UP001066276">
    <property type="component" value="Chromosome 3_1"/>
</dbReference>
<evidence type="ECO:0000313" key="18">
    <source>
        <dbReference type="Proteomes" id="UP001066276"/>
    </source>
</evidence>
<evidence type="ECO:0000313" key="17">
    <source>
        <dbReference type="EMBL" id="KAJ1184189.1"/>
    </source>
</evidence>
<keyword evidence="6" id="KW-0072">Autophagy</keyword>
<dbReference type="GO" id="GO:0005776">
    <property type="term" value="C:autophagosome"/>
    <property type="evidence" value="ECO:0007669"/>
    <property type="project" value="UniProtKB-SubCell"/>
</dbReference>
<keyword evidence="7 13" id="KW-0175">Coiled coil</keyword>
<sequence>MAGDGEIIRIIQDLKNLVRELNTNYRERNLPVTDGSPELHSLCVKLEYLLQLDQKEKKSFFGTRRDYWDFFSHRFSNIKGGHKGIGFVNSVTELKTSTGRGRSFIRYCLAHQQLAETIQLGFMELGIAREWYYARNPFLNKSLSSNIISQLYELNGITFNLALKRGDLDASWPVVPGRVCEPFSKTTINKEKAPASQMEDAEKIDGGQETQRTQPRKVSTSVSNGDRRLTYLSSSDGASERMPNEHKENAKEHSSSDLSASSHVILQKRYMGSSGNFQYVSSLLDDLVASEKREVDLQRLNSELQSQIDKLEKEQQGHVTALQEMSAAQKAKEEERQRLWEELERDKKKHHEQLEEQARQVRELQDSKSFLNETLEELDVLVNDLRQKLSEKEGESKQQADTEAELKAAFSEAHEEELASLAKRHNEMREQLEKSKREIMVELNQVKAALESKEHEMNEIINEHHQSIRETVAVAKSLEDLTEKCKVLEAEKRKYLLESETQEFRHQQLQSQCIVLQEKLDKSQKKVEEQEELLTSLQTKLTQSPDSRKQLQMTNIDRKDDKESNLAEELRCLEEELSNIQILRDKVEKKLEVCLMEKVELEEEKKTLSQTLLCHKQDLCAARLDIKDLSTQLISYQEEIASLKNYLDSKENTLRCKEKDIAVLQSSLEDASTNLKQVLSEKSATDTQLVKLKQELAGLVEEKDRMQVQEADNVIKLEEVLNELKSRFASLEEQMLRKEEEAVKADELLKSTLQSMSEEKDLLDQQLQSTKALLEEQTSTAIQLKMKVEELQSSAKHEKENLSEKLTKLQVEFDAVKLQRKDSKKNKLDLKEEVVQFKYQVKKLELEKLQVTDLLAKSRGELEHVSMQLSTAVSESAALKEKFEAVVSELDQQREGGQKVDNSKVSELMSLQKENTALREKLRALEALQKENKTLRERLNTMESQKACIARSLTKDEGDLMLVPNNGPGHKEKEHLEKVTREFDQRLSAKENEVKNLTEQVLRAKQDQESLKSALEKERSAANEREEVYKEELAEQKEMVKSMKERVLKLLQEKDALWKKTEGLSLEPKVMTVSDPNTCKTCKKDFKLLSKKYQCRSCNDTVCQSCTVEAGKKERYCSPCHQQRRSPHVT</sequence>
<feature type="domain" description="FYVE-type" evidence="15">
    <location>
        <begin position="1073"/>
        <end position="1125"/>
    </location>
</feature>
<dbReference type="PROSITE" id="PS50178">
    <property type="entry name" value="ZF_FYVE"/>
    <property type="match status" value="1"/>
</dbReference>
<evidence type="ECO:0000256" key="4">
    <source>
        <dbReference type="ARBA" id="ARBA00022771"/>
    </source>
</evidence>
<evidence type="ECO:0000256" key="10">
    <source>
        <dbReference type="ARBA" id="ARBA00059075"/>
    </source>
</evidence>
<proteinExistence type="predicted"/>
<dbReference type="PANTHER" id="PTHR46753:SF5">
    <property type="entry name" value="RUN AND FYVE DOMAIN CONTAINING 4"/>
    <property type="match status" value="1"/>
</dbReference>
<evidence type="ECO:0000256" key="6">
    <source>
        <dbReference type="ARBA" id="ARBA00023006"/>
    </source>
</evidence>